<dbReference type="OrthoDB" id="7057015at2"/>
<dbReference type="RefSeq" id="WP_088620552.1">
    <property type="nucleotide sequence ID" value="NZ_CP022129.1"/>
</dbReference>
<accession>A0A1Z4C2D4</accession>
<reference evidence="1 2" key="1">
    <citation type="submission" date="2017-06" db="EMBL/GenBank/DDBJ databases">
        <title>Genome Sequencing of the methanotroph Methylovulum psychrotolerants str. HV10-M2 isolated from a high-altitude environment.</title>
        <authorList>
            <person name="Mateos-Rivera A."/>
        </authorList>
    </citation>
    <scope>NUCLEOTIDE SEQUENCE [LARGE SCALE GENOMIC DNA]</scope>
    <source>
        <strain evidence="1 2">HV10_M2</strain>
    </source>
</reference>
<gene>
    <name evidence="1" type="ORF">CEK71_17305</name>
</gene>
<dbReference type="EMBL" id="CP022129">
    <property type="protein sequence ID" value="ASF47682.1"/>
    <property type="molecule type" value="Genomic_DNA"/>
</dbReference>
<proteinExistence type="predicted"/>
<dbReference type="KEGG" id="mpsy:CEK71_17305"/>
<dbReference type="Proteomes" id="UP000197019">
    <property type="component" value="Chromosome"/>
</dbReference>
<name>A0A1Z4C2D4_9GAMM</name>
<organism evidence="1 2">
    <name type="scientific">Methylovulum psychrotolerans</name>
    <dbReference type="NCBI Taxonomy" id="1704499"/>
    <lineage>
        <taxon>Bacteria</taxon>
        <taxon>Pseudomonadati</taxon>
        <taxon>Pseudomonadota</taxon>
        <taxon>Gammaproteobacteria</taxon>
        <taxon>Methylococcales</taxon>
        <taxon>Methylococcaceae</taxon>
        <taxon>Methylovulum</taxon>
    </lineage>
</organism>
<sequence>MQTYHPKISVWLTHGRPRKLLADTVSADGRRYRQTPHGFDLTPLLGTDSMVEVRKSVRDATGTFMLSFPDRSVSLMQGGAAGFDSLAAFIEPMDSIEIRLSHSGTTDAAGRYPLVLRGFVTSVARSESIANGVPQRMVRVTGHDYGKVLQLIRLVSAPNGQLDGTLKTVLAYFTRYAKGTEAKTKTVGQFVQEVAEVVINPYLQTMVGQAGQVLKQMAVQADVAASVSLSAKSLSENISLLELLRGVLDVPAFNELYVEDSEAGAILVVRPIPLKDTASGRFLQGEAVQWRIDDKDIEQLSTERSDAGVANYFAVSSRAHADVNQTLTAEDVQTAQDRLGYVNSASAVFGFRAMRMETALLPNQYVRNDNPKKAVIAGNTQKLTDYLRSQSALLAAMNRDNVILDSGSLQLRGDERLKPGCYLKLYRGGRYMGEVYAHTISHRFTLYQSFVSSIVFDRGTLFYERAKAEQSLYPYEQATGGIV</sequence>
<keyword evidence="2" id="KW-1185">Reference proteome</keyword>
<dbReference type="AlphaFoldDB" id="A0A1Z4C2D4"/>
<evidence type="ECO:0000313" key="1">
    <source>
        <dbReference type="EMBL" id="ASF47682.1"/>
    </source>
</evidence>
<evidence type="ECO:0000313" key="2">
    <source>
        <dbReference type="Proteomes" id="UP000197019"/>
    </source>
</evidence>
<protein>
    <submittedName>
        <fullName evidence="1">Uncharacterized protein</fullName>
    </submittedName>
</protein>